<proteinExistence type="predicted"/>
<dbReference type="Proteomes" id="UP000192923">
    <property type="component" value="Unassembled WGS sequence"/>
</dbReference>
<keyword evidence="2" id="KW-1133">Transmembrane helix</keyword>
<dbReference type="STRING" id="1760988.SAMN02949497_4338"/>
<dbReference type="EMBL" id="FXAM01000001">
    <property type="protein sequence ID" value="SMF96924.1"/>
    <property type="molecule type" value="Genomic_DNA"/>
</dbReference>
<keyword evidence="2" id="KW-0472">Membrane</keyword>
<evidence type="ECO:0000256" key="1">
    <source>
        <dbReference type="SAM" id="Coils"/>
    </source>
</evidence>
<keyword evidence="4" id="KW-1185">Reference proteome</keyword>
<accession>A0A1Y6D9P5</accession>
<feature type="transmembrane region" description="Helical" evidence="2">
    <location>
        <begin position="12"/>
        <end position="35"/>
    </location>
</feature>
<name>A0A1Y6D9P5_9GAMM</name>
<organism evidence="3 4">
    <name type="scientific">Methylomagnum ishizawai</name>
    <dbReference type="NCBI Taxonomy" id="1760988"/>
    <lineage>
        <taxon>Bacteria</taxon>
        <taxon>Pseudomonadati</taxon>
        <taxon>Pseudomonadota</taxon>
        <taxon>Gammaproteobacteria</taxon>
        <taxon>Methylococcales</taxon>
        <taxon>Methylococcaceae</taxon>
        <taxon>Methylomagnum</taxon>
    </lineage>
</organism>
<evidence type="ECO:0000256" key="2">
    <source>
        <dbReference type="SAM" id="Phobius"/>
    </source>
</evidence>
<protein>
    <submittedName>
        <fullName evidence="3">Uncharacterized protein</fullName>
    </submittedName>
</protein>
<reference evidence="3 4" key="1">
    <citation type="submission" date="2016-12" db="EMBL/GenBank/DDBJ databases">
        <authorList>
            <person name="Song W.-J."/>
            <person name="Kurnit D.M."/>
        </authorList>
    </citation>
    <scope>NUCLEOTIDE SEQUENCE [LARGE SCALE GENOMIC DNA]</scope>
    <source>
        <strain evidence="3 4">175</strain>
    </source>
</reference>
<keyword evidence="1" id="KW-0175">Coiled coil</keyword>
<evidence type="ECO:0000313" key="3">
    <source>
        <dbReference type="EMBL" id="SMF96924.1"/>
    </source>
</evidence>
<feature type="coiled-coil region" evidence="1">
    <location>
        <begin position="141"/>
        <end position="175"/>
    </location>
</feature>
<evidence type="ECO:0000313" key="4">
    <source>
        <dbReference type="Proteomes" id="UP000192923"/>
    </source>
</evidence>
<sequence>MEETAVMIEIPQLAAVLATEAIVALLCALVLLWYLGARKTRAERGEAAALVERINSEDEAHEQRLAQALSDGGNLAPSLRDSVLTEVLNKEKALYRQAIQAFLSRDPAKLAEIDRHVQGISEPYCRLIAELLRQAPRPESNAGLEAALEHAQVENAELQHRLGKTLQALEDVSQEYARMFGNPHTAQELSASLDRVLAAFGRITEPGATTTGTDGPPEPSA</sequence>
<dbReference type="AlphaFoldDB" id="A0A1Y6D9P5"/>
<keyword evidence="2" id="KW-0812">Transmembrane</keyword>
<gene>
    <name evidence="3" type="ORF">SAMN02949497_4338</name>
</gene>